<dbReference type="RefSeq" id="WP_229221877.1">
    <property type="nucleotide sequence ID" value="NZ_BMIA01000001.1"/>
</dbReference>
<dbReference type="PANTHER" id="PTHR36448:SF2">
    <property type="entry name" value="CUPIN TYPE-1 DOMAIN-CONTAINING PROTEIN"/>
    <property type="match status" value="1"/>
</dbReference>
<dbReference type="EMBL" id="BMIA01000001">
    <property type="protein sequence ID" value="GGH32307.1"/>
    <property type="molecule type" value="Genomic_DNA"/>
</dbReference>
<dbReference type="InterPro" id="IPR014500">
    <property type="entry name" value="UCP019307_cupin"/>
</dbReference>
<dbReference type="SUPFAM" id="SSF51182">
    <property type="entry name" value="RmlC-like cupins"/>
    <property type="match status" value="1"/>
</dbReference>
<evidence type="ECO:0000313" key="2">
    <source>
        <dbReference type="Proteomes" id="UP000600214"/>
    </source>
</evidence>
<dbReference type="InterPro" id="IPR047121">
    <property type="entry name" value="YjiB-like"/>
</dbReference>
<protein>
    <recommendedName>
        <fullName evidence="3">Cupin</fullName>
    </recommendedName>
</protein>
<dbReference type="CDD" id="cd02219">
    <property type="entry name" value="cupin_YjlB-like"/>
    <property type="match status" value="1"/>
</dbReference>
<dbReference type="InterPro" id="IPR014710">
    <property type="entry name" value="RmlC-like_jellyroll"/>
</dbReference>
<dbReference type="PANTHER" id="PTHR36448">
    <property type="entry name" value="BLR7373 PROTEIN"/>
    <property type="match status" value="1"/>
</dbReference>
<gene>
    <name evidence="1" type="ORF">GCM10007423_21740</name>
</gene>
<dbReference type="Gene3D" id="2.60.120.10">
    <property type="entry name" value="Jelly Rolls"/>
    <property type="match status" value="1"/>
</dbReference>
<organism evidence="1 2">
    <name type="scientific">Dyadobacter endophyticus</name>
    <dbReference type="NCBI Taxonomy" id="1749036"/>
    <lineage>
        <taxon>Bacteria</taxon>
        <taxon>Pseudomonadati</taxon>
        <taxon>Bacteroidota</taxon>
        <taxon>Cytophagia</taxon>
        <taxon>Cytophagales</taxon>
        <taxon>Spirosomataceae</taxon>
        <taxon>Dyadobacter</taxon>
    </lineage>
</organism>
<sequence length="169" mass="19038">MVMSKDFEVEKYWFEDDGLIPNSSLPVLVYRQVCTVEDKSDWFESTFIKNGWTNNWRDIILPYDHFHSTTHEVLGMGKGSVTLQVGGRLGKRLLLNAGDVVILPAGVGHCALTTSHDYEVVGGYPEGRAWDLLKGDEEGRDRALDRIRSVPIPFTDPVNGEYGSLTSYW</sequence>
<dbReference type="InterPro" id="IPR011051">
    <property type="entry name" value="RmlC_Cupin_sf"/>
</dbReference>
<evidence type="ECO:0008006" key="3">
    <source>
        <dbReference type="Google" id="ProtNLM"/>
    </source>
</evidence>
<accession>A0ABQ1YP29</accession>
<name>A0ABQ1YP29_9BACT</name>
<dbReference type="Proteomes" id="UP000600214">
    <property type="component" value="Unassembled WGS sequence"/>
</dbReference>
<proteinExistence type="predicted"/>
<reference evidence="2" key="1">
    <citation type="journal article" date="2019" name="Int. J. Syst. Evol. Microbiol.">
        <title>The Global Catalogue of Microorganisms (GCM) 10K type strain sequencing project: providing services to taxonomists for standard genome sequencing and annotation.</title>
        <authorList>
            <consortium name="The Broad Institute Genomics Platform"/>
            <consortium name="The Broad Institute Genome Sequencing Center for Infectious Disease"/>
            <person name="Wu L."/>
            <person name="Ma J."/>
        </authorList>
    </citation>
    <scope>NUCLEOTIDE SEQUENCE [LARGE SCALE GENOMIC DNA]</scope>
    <source>
        <strain evidence="2">CGMCC 1.15288</strain>
    </source>
</reference>
<comment type="caution">
    <text evidence="1">The sequence shown here is derived from an EMBL/GenBank/DDBJ whole genome shotgun (WGS) entry which is preliminary data.</text>
</comment>
<evidence type="ECO:0000313" key="1">
    <source>
        <dbReference type="EMBL" id="GGH32307.1"/>
    </source>
</evidence>
<dbReference type="PIRSF" id="PIRSF019307">
    <property type="entry name" value="UCP019307"/>
    <property type="match status" value="1"/>
</dbReference>
<keyword evidence="2" id="KW-1185">Reference proteome</keyword>